<proteinExistence type="predicted"/>
<feature type="compositionally biased region" description="Low complexity" evidence="1">
    <location>
        <begin position="369"/>
        <end position="385"/>
    </location>
</feature>
<feature type="region of interest" description="Disordered" evidence="1">
    <location>
        <begin position="1765"/>
        <end position="1785"/>
    </location>
</feature>
<feature type="compositionally biased region" description="Low complexity" evidence="1">
    <location>
        <begin position="1923"/>
        <end position="1937"/>
    </location>
</feature>
<feature type="region of interest" description="Disordered" evidence="1">
    <location>
        <begin position="369"/>
        <end position="388"/>
    </location>
</feature>
<sequence>MGAANHVNLGDYGKAKVYLWKTERTSEELFQEVSSKVRNLYGQISYDDLFHHLRGYINHINSSDNELFLRSELPPWESSNNHHTNTDHEDECFFNIFKNASYVRRNGSLSISYIDLAEKAMRVDRVNFFSNVFISIGVHELREGGEGTTGGVTPDESAGLHRMREKMVNLINTYNNIFFRNSCVFVQRVLVIPSCDRYDNYIMGQIIKINESFLYANGPGGRGGGDVGGDVSRGGGDGCTKVPPEVVSSKDTVTDLEEKKKKTNPCEYIKEGNFSLLKNSAYYMEDKQRHFAGGGSKPLGRAVTSEDVVQRMGVRGEEEEEVGDDDVVVCSRKGAASHNGVSPISTNGDHERKMATASVVTSTVPSAVTSTAEGAGGARSSSGKMYKGKKKYSSNFLSIFHKTPVKEYKSVNVHSSSEEEVSSDEGIFQSWIWGGATGSGEAARGGGTHSVQVRRTEGTPNADAGEGHEDRATLVHRTKSVTHMEGGKTSATKEPISFIYKNYKNFRIIVFLPSVKKHFNIQFNKFFQAVLLNAFYIFALSLHSMLTTESVRKYMQELMESANCESVRSAKVGSESVLDRRRRRQQEGGEKWEQDEKGVSGRNVTAGGNVAPGTHVTSGRGRTLHLKKSLSNRDLASKANLSSRKNSYDNNLYVNIKRYYNDVKWSILSKTSQITTKGGVEGFFYEGAPRLSKCSAYEEGRLQGKDPHGVESRLGEEAAAADLAAGGDETDANHSERRHGGDVSGGGVISFESAQGSGGGSPSRRSDGDGPEEEEEGKHHVGVDGAMGGEVAATLDDELSDDYNVEQSEDCAGEDSDECIEDCGGEGFPAEDSQSVEGNEVRDEDTTRPRRRRQYPPRGKPKKKSTGSDKAGVDQNKEYEMKKKEGDVFLLLGSPLDSIEIYMECYEMMKEEREYKNHVSDANITFCIVLSMYLYVTQNWGHFCRLNNNEKYTFRFAEVVEHLLVQTYERLLPSKYTNYANFFFDTSSYSGSIKERSYHPYLNNSNFSLYNYDHASDSPSSGVLKNISSFINVLNEYDKGEDDGEDSNSFFYNYSGDESNEKDFYFYNISIKGHNTLIYLIGFMEHKLSEALSLMRNACIVSPAGGQPPSTTSSTSLPPAQELFADYLICYLKYLLAIKKKRHIFTAMRKYSCVTERFSYNLYVQFYIELANIYYHVGANRKFAFTIYLLCTRFFEHKKFYLTYVFLNSLLPFYGLPCVQVQVPVHFDWGTLDGSKGKEERSDHPNDLLSRIFARRGCNVNYPMRWLKKASEAARLGESPAGGDGDGHPRGERDASGEEQQKASEGALITMLPPERNRAALRGGVHEGEKNQGDDVLPAQNDRPSHILFQSVLLDPSNNYNLKRLLSFCAGEMSVRSFFCLNKHGEELQIYKKNRRGQNGRLQHGVLALLSEVLERLNLLSESIVCNLFLLFFLTKVLRTDVQRLILCNLYETLRKSESHICFPPFVTLVMDKREKRRSRSYLRRLSQGGDVCFGGGVHEQGGCPCGALSWDSSSSGSSSPEEDSSSSDAWGGRSYEDDGRRSREQETDPHNSAFHKKETKEDKLKKKKSNREKNNSQRRKHIHFLCGLTEGRCAPSPILLNIEYINETKNYERFYKKVSCPPSDNKGTEEQAGEERDVFKYNPFNEVERNTKLHNICELNSVNQVEVTLKNTLSTNLVLNSVRLITSGVPVETYASNVVFLMSRKKNHTTKVRLSFRAKETGLLFLLGVSYCISYLHFDQYLLYDTSILRKSFMGESFISASPHASPHTASPPQGENQSGGTNCAQKNYEHVQAKMDMKDENDSRGQFCAIAETEKDGKRAHGEEKFICSDNNRGSKNKTDRTALLSYALKMSNTCSVFVIKNYFCISSEIKLFNFSRYVDVQSMLHDESELDKFCTPSLGSSQGVRREGSWWEGAGESSKRSSTGSGRTSQQGKQFATKDNTPLGSKLNGAVGAATQLSEAAPIEGAIPKMSSLSVSSSSESSPESLHQVRHPFARSSSCSSGSSSSSSSGITSSTASSTDMTNHSSDEEKTNIRSSEHMDETNDNTYFSIDARHTELLEGETKFLCLILENKNSQVDINYLNVQVKYKHKKFGDFFLKFFFNLAFQMKRNNCGNEDKDDVIRIREGEPLTVKKDHCLYIPIRCIGSILINECDVRVIYSSEKNSAYYAVQHIKLRISVIRNVSVDQLFCFPYVSFNFSDVLNEMVNSHFYSSSVINSLSRVVRSGGTDDGDGVGEGADGTTMHVGRLRGRKLTCREINMESYFEVGAEGFRGGVPLEREPLLGGVPPLHKRFAPRKDLTICTDNKYMFIQLFIRNFSGYVNYCSAKKVGRRRPTCVVETDETPSKWVLWVQRIKRKKNLSFATREDAIKYFLLYIDVHVYLSFDRHKKSGLLSLYSSYLNNIYLYGNNRGRFLLNYEREELTSPEGRTHEHSACSVMDGSIGGGKRHGKKTTPKRETLFCAHAEVLEGEEAGEAEEVGEDRQLQKALFQTNFPHDIFYPPVVLKPRFYNCKKKSSVIIPKCSTALNFKHMNEIGIKKNYFESSVGEFFVIKIFLQNYSPLHLGDYSLLVYPSNFSCIKLIGSLSSSGSLGCAWTAEHVLVTVV</sequence>
<dbReference type="OMA" id="GWDDHNG"/>
<dbReference type="GO" id="GO:0005802">
    <property type="term" value="C:trans-Golgi network"/>
    <property type="evidence" value="ECO:0007669"/>
    <property type="project" value="TreeGrafter"/>
</dbReference>
<feature type="compositionally biased region" description="Basic and acidic residues" evidence="1">
    <location>
        <begin position="1535"/>
        <end position="1565"/>
    </location>
</feature>
<keyword evidence="4" id="KW-1185">Reference proteome</keyword>
<dbReference type="OrthoDB" id="27962at2759"/>
<feature type="compositionally biased region" description="Acidic residues" evidence="1">
    <location>
        <begin position="805"/>
        <end position="824"/>
    </location>
</feature>
<feature type="region of interest" description="Disordered" evidence="1">
    <location>
        <begin position="1515"/>
        <end position="1579"/>
    </location>
</feature>
<feature type="compositionally biased region" description="Basic and acidic residues" evidence="1">
    <location>
        <begin position="1285"/>
        <end position="1302"/>
    </location>
</feature>
<evidence type="ECO:0000313" key="4">
    <source>
        <dbReference type="Proteomes" id="UP000054561"/>
    </source>
</evidence>
<feature type="compositionally biased region" description="Basic and acidic residues" evidence="1">
    <location>
        <begin position="585"/>
        <end position="599"/>
    </location>
</feature>
<feature type="compositionally biased region" description="Low complexity" evidence="1">
    <location>
        <begin position="1765"/>
        <end position="1774"/>
    </location>
</feature>
<feature type="region of interest" description="Disordered" evidence="1">
    <location>
        <begin position="1276"/>
        <end position="1308"/>
    </location>
</feature>
<dbReference type="InterPro" id="IPR058565">
    <property type="entry name" value="Ig_TRAPPC9_Trs120_1st"/>
</dbReference>
<feature type="compositionally biased region" description="Polar residues" evidence="1">
    <location>
        <begin position="1775"/>
        <end position="1785"/>
    </location>
</feature>
<name>A0A0D9QLR2_PLAFR</name>
<feature type="compositionally biased region" description="Basic residues" evidence="1">
    <location>
        <begin position="849"/>
        <end position="865"/>
    </location>
</feature>
<dbReference type="GeneID" id="24267806"/>
<feature type="compositionally biased region" description="Low complexity" evidence="1">
    <location>
        <begin position="1976"/>
        <end position="1989"/>
    </location>
</feature>
<dbReference type="InterPro" id="IPR013935">
    <property type="entry name" value="Trs120_TRAPPC9"/>
</dbReference>
<protein>
    <recommendedName>
        <fullName evidence="2">Trs120/TRAPPC9 first Ig-like domain-containing protein</fullName>
    </recommendedName>
</protein>
<dbReference type="Pfam" id="PF26254">
    <property type="entry name" value="Ig_TRAPPC9-Trs120_1st"/>
    <property type="match status" value="1"/>
</dbReference>
<evidence type="ECO:0000256" key="1">
    <source>
        <dbReference type="SAM" id="MobiDB-lite"/>
    </source>
</evidence>
<dbReference type="PANTHER" id="PTHR21512">
    <property type="entry name" value="TRAFFICKING PROTEIN PARTICLE COMPLEX SUBUNIT 9"/>
    <property type="match status" value="1"/>
</dbReference>
<feature type="compositionally biased region" description="Basic residues" evidence="1">
    <location>
        <begin position="1566"/>
        <end position="1579"/>
    </location>
</feature>
<dbReference type="Proteomes" id="UP000054561">
    <property type="component" value="Unassembled WGS sequence"/>
</dbReference>
<evidence type="ECO:0000259" key="2">
    <source>
        <dbReference type="Pfam" id="PF26254"/>
    </source>
</evidence>
<feature type="domain" description="Trs120/TRAPPC9 first Ig-like" evidence="2">
    <location>
        <begin position="1625"/>
        <end position="1730"/>
    </location>
</feature>
<dbReference type="EMBL" id="KQ001668">
    <property type="protein sequence ID" value="KJP87888.1"/>
    <property type="molecule type" value="Genomic_DNA"/>
</dbReference>
<feature type="region of interest" description="Disordered" evidence="1">
    <location>
        <begin position="723"/>
        <end position="787"/>
    </location>
</feature>
<feature type="compositionally biased region" description="Basic and acidic residues" evidence="1">
    <location>
        <begin position="2028"/>
        <end position="2044"/>
    </location>
</feature>
<organism evidence="3 4">
    <name type="scientific">Plasmodium fragile</name>
    <dbReference type="NCBI Taxonomy" id="5857"/>
    <lineage>
        <taxon>Eukaryota</taxon>
        <taxon>Sar</taxon>
        <taxon>Alveolata</taxon>
        <taxon>Apicomplexa</taxon>
        <taxon>Aconoidasida</taxon>
        <taxon>Haemosporida</taxon>
        <taxon>Plasmodiidae</taxon>
        <taxon>Plasmodium</taxon>
        <taxon>Plasmodium (Plasmodium)</taxon>
    </lineage>
</organism>
<feature type="region of interest" description="Disordered" evidence="1">
    <location>
        <begin position="805"/>
        <end position="875"/>
    </location>
</feature>
<feature type="compositionally biased region" description="Low complexity" evidence="1">
    <location>
        <begin position="1999"/>
        <end position="2022"/>
    </location>
</feature>
<dbReference type="PANTHER" id="PTHR21512:SF5">
    <property type="entry name" value="TRAFFICKING PROTEIN PARTICLE COMPLEX SUBUNIT 9"/>
    <property type="match status" value="1"/>
</dbReference>
<feature type="compositionally biased region" description="Basic and acidic residues" evidence="1">
    <location>
        <begin position="839"/>
        <end position="848"/>
    </location>
</feature>
<reference evidence="3 4" key="1">
    <citation type="submission" date="2014-03" db="EMBL/GenBank/DDBJ databases">
        <title>The Genome Sequence of Plasmodium fragile nilgiri.</title>
        <authorList>
            <consortium name="The Broad Institute Genomics Platform"/>
            <consortium name="The Broad Institute Genome Sequencing Center for Infectious Disease"/>
            <person name="Neafsey D."/>
            <person name="Duraisingh M."/>
            <person name="Young S.K."/>
            <person name="Zeng Q."/>
            <person name="Gargeya S."/>
            <person name="Abouelleil A."/>
            <person name="Alvarado L."/>
            <person name="Chapman S.B."/>
            <person name="Gainer-Dewar J."/>
            <person name="Goldberg J."/>
            <person name="Griggs A."/>
            <person name="Gujja S."/>
            <person name="Hansen M."/>
            <person name="Howarth C."/>
            <person name="Imamovic A."/>
            <person name="Larimer J."/>
            <person name="Pearson M."/>
            <person name="Poon T.W."/>
            <person name="Priest M."/>
            <person name="Roberts A."/>
            <person name="Saif S."/>
            <person name="Shea T."/>
            <person name="Sykes S."/>
            <person name="Wortman J."/>
            <person name="Nusbaum C."/>
            <person name="Birren B."/>
        </authorList>
    </citation>
    <scope>NUCLEOTIDE SEQUENCE [LARGE SCALE GENOMIC DNA]</scope>
    <source>
        <strain evidence="4">nilgiri</strain>
    </source>
</reference>
<feature type="region of interest" description="Disordered" evidence="1">
    <location>
        <begin position="1898"/>
        <end position="1950"/>
    </location>
</feature>
<feature type="region of interest" description="Disordered" evidence="1">
    <location>
        <begin position="575"/>
        <end position="623"/>
    </location>
</feature>
<dbReference type="RefSeq" id="XP_012335540.1">
    <property type="nucleotide sequence ID" value="XM_012480117.1"/>
</dbReference>
<feature type="region of interest" description="Disordered" evidence="1">
    <location>
        <begin position="1976"/>
        <end position="2045"/>
    </location>
</feature>
<accession>A0A0D9QLR2</accession>
<dbReference type="VEuPathDB" id="PlasmoDB:AK88_02492"/>
<evidence type="ECO:0000313" key="3">
    <source>
        <dbReference type="EMBL" id="KJP87888.1"/>
    </source>
</evidence>
<gene>
    <name evidence="3" type="ORF">AK88_02492</name>
</gene>
<feature type="compositionally biased region" description="Basic and acidic residues" evidence="1">
    <location>
        <begin position="731"/>
        <end position="741"/>
    </location>
</feature>